<evidence type="ECO:0000256" key="3">
    <source>
        <dbReference type="ARBA" id="ARBA00022741"/>
    </source>
</evidence>
<gene>
    <name evidence="8" type="ordered locus">Daci_0985</name>
</gene>
<dbReference type="InterPro" id="IPR018659">
    <property type="entry name" value="DUF2090"/>
</dbReference>
<reference evidence="8 9" key="1">
    <citation type="journal article" date="2004" name="Appl. Environ. Microbiol.">
        <title>Mineralization of individual congeners of linear alkylbenzenesulfonate by defined pairs of heterotrophic bacteria.</title>
        <authorList>
            <person name="Schleheck D."/>
            <person name="Knepper T.P."/>
            <person name="Fischer K."/>
            <person name="Cook A.M."/>
        </authorList>
    </citation>
    <scope>NUCLEOTIDE SEQUENCE [LARGE SCALE GENOMIC DNA]</scope>
    <source>
        <strain evidence="9">DSM 14801 / SPH-1</strain>
    </source>
</reference>
<dbReference type="EMBL" id="CP000884">
    <property type="protein sequence ID" value="ABX33631.1"/>
    <property type="molecule type" value="Genomic_DNA"/>
</dbReference>
<dbReference type="STRING" id="398578.Daci_0985"/>
<evidence type="ECO:0000256" key="2">
    <source>
        <dbReference type="ARBA" id="ARBA00022679"/>
    </source>
</evidence>
<feature type="domain" description="Carbohydrate kinase PfkB" evidence="6">
    <location>
        <begin position="15"/>
        <end position="331"/>
    </location>
</feature>
<dbReference type="AlphaFoldDB" id="A9BRR4"/>
<dbReference type="PROSITE" id="PS00584">
    <property type="entry name" value="PFKB_KINASES_2"/>
    <property type="match status" value="1"/>
</dbReference>
<dbReference type="Proteomes" id="UP000000784">
    <property type="component" value="Chromosome"/>
</dbReference>
<dbReference type="PANTHER" id="PTHR43085:SF49">
    <property type="entry name" value="5-DEHYDRO-2-DEOXYGLUCONOKINASE"/>
    <property type="match status" value="1"/>
</dbReference>
<name>A9BRR4_DELAS</name>
<keyword evidence="3" id="KW-0547">Nucleotide-binding</keyword>
<dbReference type="CDD" id="cd01166">
    <property type="entry name" value="KdgK"/>
    <property type="match status" value="1"/>
</dbReference>
<dbReference type="eggNOG" id="COG0524">
    <property type="taxonomic scope" value="Bacteria"/>
</dbReference>
<reference evidence="9" key="2">
    <citation type="submission" date="2007-11" db="EMBL/GenBank/DDBJ databases">
        <title>Complete sequence of Delftia acidovorans DSM 14801 / SPH-1.</title>
        <authorList>
            <person name="Copeland A."/>
            <person name="Lucas S."/>
            <person name="Lapidus A."/>
            <person name="Barry K."/>
            <person name="Glavina del Rio T."/>
            <person name="Dalin E."/>
            <person name="Tice H."/>
            <person name="Pitluck S."/>
            <person name="Lowry S."/>
            <person name="Clum A."/>
            <person name="Schmutz J."/>
            <person name="Larimer F."/>
            <person name="Land M."/>
            <person name="Hauser L."/>
            <person name="Kyrpides N."/>
            <person name="Kim E."/>
            <person name="Schleheck D."/>
            <person name="Richardson P."/>
        </authorList>
    </citation>
    <scope>NUCLEOTIDE SEQUENCE [LARGE SCALE GENOMIC DNA]</scope>
    <source>
        <strain evidence="9">DSM 14801 / SPH-1</strain>
    </source>
</reference>
<dbReference type="Pfam" id="PF09863">
    <property type="entry name" value="DUF2090"/>
    <property type="match status" value="1"/>
</dbReference>
<evidence type="ECO:0000313" key="8">
    <source>
        <dbReference type="EMBL" id="ABX33631.1"/>
    </source>
</evidence>
<dbReference type="Pfam" id="PF00294">
    <property type="entry name" value="PfkB"/>
    <property type="match status" value="1"/>
</dbReference>
<dbReference type="KEGG" id="dac:Daci_0985"/>
<proteinExistence type="inferred from homology"/>
<dbReference type="Gene3D" id="3.20.20.70">
    <property type="entry name" value="Aldolase class I"/>
    <property type="match status" value="1"/>
</dbReference>
<dbReference type="PANTHER" id="PTHR43085">
    <property type="entry name" value="HEXOKINASE FAMILY MEMBER"/>
    <property type="match status" value="1"/>
</dbReference>
<evidence type="ECO:0000313" key="9">
    <source>
        <dbReference type="Proteomes" id="UP000000784"/>
    </source>
</evidence>
<evidence type="ECO:0000259" key="6">
    <source>
        <dbReference type="Pfam" id="PF00294"/>
    </source>
</evidence>
<organism evidence="8 9">
    <name type="scientific">Delftia acidovorans (strain DSM 14801 / SPH-1)</name>
    <dbReference type="NCBI Taxonomy" id="398578"/>
    <lineage>
        <taxon>Bacteria</taxon>
        <taxon>Pseudomonadati</taxon>
        <taxon>Pseudomonadota</taxon>
        <taxon>Betaproteobacteria</taxon>
        <taxon>Burkholderiales</taxon>
        <taxon>Comamonadaceae</taxon>
        <taxon>Delftia</taxon>
    </lineage>
</organism>
<dbReference type="HOGENOM" id="CLU_027634_6_0_4"/>
<keyword evidence="4" id="KW-0418">Kinase</keyword>
<keyword evidence="2" id="KW-0808">Transferase</keyword>
<evidence type="ECO:0000256" key="5">
    <source>
        <dbReference type="ARBA" id="ARBA00022840"/>
    </source>
</evidence>
<feature type="domain" description="DUF2090" evidence="7">
    <location>
        <begin position="334"/>
        <end position="645"/>
    </location>
</feature>
<dbReference type="eggNOG" id="COG3892">
    <property type="taxonomic scope" value="Bacteria"/>
</dbReference>
<accession>A9BRR4</accession>
<dbReference type="InterPro" id="IPR013785">
    <property type="entry name" value="Aldolase_TIM"/>
</dbReference>
<dbReference type="GO" id="GO:0005524">
    <property type="term" value="F:ATP binding"/>
    <property type="evidence" value="ECO:0007669"/>
    <property type="project" value="UniProtKB-KW"/>
</dbReference>
<evidence type="ECO:0000256" key="4">
    <source>
        <dbReference type="ARBA" id="ARBA00022777"/>
    </source>
</evidence>
<dbReference type="SUPFAM" id="SSF53613">
    <property type="entry name" value="Ribokinase-like"/>
    <property type="match status" value="1"/>
</dbReference>
<dbReference type="InterPro" id="IPR050306">
    <property type="entry name" value="PfkB_Carbo_kinase"/>
</dbReference>
<dbReference type="InterPro" id="IPR030830">
    <property type="entry name" value="Myo_inos_IolC"/>
</dbReference>
<evidence type="ECO:0000256" key="1">
    <source>
        <dbReference type="ARBA" id="ARBA00010688"/>
    </source>
</evidence>
<comment type="similarity">
    <text evidence="1">Belongs to the carbohydrate kinase PfkB family.</text>
</comment>
<dbReference type="InterPro" id="IPR023314">
    <property type="entry name" value="Myo_inos_IolC-like_sf"/>
</dbReference>
<keyword evidence="5" id="KW-0067">ATP-binding</keyword>
<protein>
    <submittedName>
        <fullName evidence="8">PfkB domain protein</fullName>
    </submittedName>
</protein>
<dbReference type="InterPro" id="IPR002173">
    <property type="entry name" value="Carboh/pur_kinase_PfkB_CS"/>
</dbReference>
<dbReference type="NCBIfam" id="TIGR04382">
    <property type="entry name" value="myo_inos_iolC_N"/>
    <property type="match status" value="1"/>
</dbReference>
<evidence type="ECO:0000259" key="7">
    <source>
        <dbReference type="Pfam" id="PF09863"/>
    </source>
</evidence>
<sequence length="659" mass="71597">MTMSMLNFPSDRPLDVACLGRLAVDLYAQQIGCSLEEASSFAKYLGGSSGNMAFGTARLGLRSAMISRVGDEQNGRFLVETLRREGCDTSQVQVDAQRLTGMVLLGIKDQETFPLLFARENCADMALDAEAISEAFLASCRCLAITGTHLSAPGVLAASRKALEMAGRHGLVRVLDIDYRPVLWGLAGRGDGETRYVASAEVSRRLQAELGQFELIIGTEEEWLIAGGVEGDLIASLRRVRECSRAVFVVKRGPLGCSLIEGEVPDAIADAPTVLGERVEVLNVLGAGDAFASGLLSGLLRGKSLEASAAIANACGAIVVSRHGCAPAMPTQAELAHWFSGHRHPRPDQDPELSHLHRVSRARPQWPALCVLAYDHRSQFDDLAREAGAAPARLRPLKRLINEVVAQVERDPGNAGRMGVLIDGRHDLGEAALHDATGRGWWIGRPIELPGSRPLRFDGTDSLASELLHWPQSHTVKCLVFYHPDDTPALRAEQEAWLQQVWTATRASGHELLLEVIPPKDALAPDDRGEAVLRAIRHFYDLGLKPEWWKVGTMARENWEALDALVNERDPWCRGAVILGLSQPVEQLVQGFAQARAPVVKGFMIGRSVWAGPALQWLRNELDDAALRDAVAANFRALIAGWDASRVDARQDITEGAAA</sequence>
<dbReference type="Gene3D" id="2.20.150.10">
    <property type="entry name" value="putative 5-dehydro-2- deoxygluconokinase"/>
    <property type="match status" value="1"/>
</dbReference>
<dbReference type="InterPro" id="IPR029056">
    <property type="entry name" value="Ribokinase-like"/>
</dbReference>
<keyword evidence="9" id="KW-1185">Reference proteome</keyword>
<dbReference type="GO" id="GO:0016301">
    <property type="term" value="F:kinase activity"/>
    <property type="evidence" value="ECO:0007669"/>
    <property type="project" value="UniProtKB-KW"/>
</dbReference>
<dbReference type="Gene3D" id="3.40.1190.20">
    <property type="match status" value="1"/>
</dbReference>
<dbReference type="InterPro" id="IPR011611">
    <property type="entry name" value="PfkB_dom"/>
</dbReference>